<evidence type="ECO:0000313" key="3">
    <source>
        <dbReference type="Proteomes" id="UP001500325"/>
    </source>
</evidence>
<feature type="transmembrane region" description="Helical" evidence="1">
    <location>
        <begin position="34"/>
        <end position="53"/>
    </location>
</feature>
<dbReference type="RefSeq" id="WP_345382021.1">
    <property type="nucleotide sequence ID" value="NZ_BAABIC010000013.1"/>
</dbReference>
<dbReference type="Pfam" id="PF10861">
    <property type="entry name" value="DUF2784"/>
    <property type="match status" value="1"/>
</dbReference>
<sequence length="121" mass="13539">MAYRFLADAVMLVHFAFLAFVALGGFLAWRYRRVIALHAAAVGWGLVSVLVGVECPLTAWEDRFRRLAGEQGLARGFIDTYLTGVVYPREHLLTIQLAVAALVALSWVGFVLRRHRAAVRR</sequence>
<feature type="transmembrane region" description="Helical" evidence="1">
    <location>
        <begin position="92"/>
        <end position="112"/>
    </location>
</feature>
<dbReference type="InterPro" id="IPR021218">
    <property type="entry name" value="DUF2784"/>
</dbReference>
<accession>A0ABP8WWX7</accession>
<keyword evidence="1" id="KW-0812">Transmembrane</keyword>
<organism evidence="2 3">
    <name type="scientific">Pseudonocardia yuanmonensis</name>
    <dbReference type="NCBI Taxonomy" id="1095914"/>
    <lineage>
        <taxon>Bacteria</taxon>
        <taxon>Bacillati</taxon>
        <taxon>Actinomycetota</taxon>
        <taxon>Actinomycetes</taxon>
        <taxon>Pseudonocardiales</taxon>
        <taxon>Pseudonocardiaceae</taxon>
        <taxon>Pseudonocardia</taxon>
    </lineage>
</organism>
<dbReference type="Proteomes" id="UP001500325">
    <property type="component" value="Unassembled WGS sequence"/>
</dbReference>
<proteinExistence type="predicted"/>
<reference evidence="3" key="1">
    <citation type="journal article" date="2019" name="Int. J. Syst. Evol. Microbiol.">
        <title>The Global Catalogue of Microorganisms (GCM) 10K type strain sequencing project: providing services to taxonomists for standard genome sequencing and annotation.</title>
        <authorList>
            <consortium name="The Broad Institute Genomics Platform"/>
            <consortium name="The Broad Institute Genome Sequencing Center for Infectious Disease"/>
            <person name="Wu L."/>
            <person name="Ma J."/>
        </authorList>
    </citation>
    <scope>NUCLEOTIDE SEQUENCE [LARGE SCALE GENOMIC DNA]</scope>
    <source>
        <strain evidence="3">JCM 18055</strain>
    </source>
</reference>
<gene>
    <name evidence="2" type="ORF">GCM10023215_38800</name>
</gene>
<keyword evidence="1" id="KW-0472">Membrane</keyword>
<evidence type="ECO:0000313" key="2">
    <source>
        <dbReference type="EMBL" id="GAA4696919.1"/>
    </source>
</evidence>
<evidence type="ECO:0000256" key="1">
    <source>
        <dbReference type="SAM" id="Phobius"/>
    </source>
</evidence>
<dbReference type="EMBL" id="BAABIC010000013">
    <property type="protein sequence ID" value="GAA4696919.1"/>
    <property type="molecule type" value="Genomic_DNA"/>
</dbReference>
<name>A0ABP8WWX7_9PSEU</name>
<keyword evidence="3" id="KW-1185">Reference proteome</keyword>
<protein>
    <submittedName>
        <fullName evidence="2">DUF2784 domain-containing protein</fullName>
    </submittedName>
</protein>
<keyword evidence="1" id="KW-1133">Transmembrane helix</keyword>
<comment type="caution">
    <text evidence="2">The sequence shown here is derived from an EMBL/GenBank/DDBJ whole genome shotgun (WGS) entry which is preliminary data.</text>
</comment>
<feature type="transmembrane region" description="Helical" evidence="1">
    <location>
        <begin position="6"/>
        <end position="27"/>
    </location>
</feature>